<dbReference type="AlphaFoldDB" id="A0A154QNC5"/>
<keyword evidence="1" id="KW-0732">Signal</keyword>
<reference evidence="3 4" key="1">
    <citation type="journal article" date="2016" name="MBio">
        <title>Lateral Gene Transfer in a Heavy Metal-Contaminated-Groundwater Microbial Community.</title>
        <authorList>
            <person name="Hemme C.L."/>
            <person name="Green S.J."/>
            <person name="Rishishwar L."/>
            <person name="Prakash O."/>
            <person name="Pettenato A."/>
            <person name="Chakraborty R."/>
            <person name="Deutschbauer A.M."/>
            <person name="Van Nostrand J.D."/>
            <person name="Wu L."/>
            <person name="He Z."/>
            <person name="Jordan I.K."/>
            <person name="Hazen T.C."/>
            <person name="Arkin A.P."/>
            <person name="Kostka J.E."/>
            <person name="Zhou J."/>
        </authorList>
    </citation>
    <scope>NUCLEOTIDE SEQUENCE [LARGE SCALE GENOMIC DNA]</scope>
    <source>
        <strain evidence="3 4">FW104-T7</strain>
    </source>
</reference>
<evidence type="ECO:0000256" key="1">
    <source>
        <dbReference type="SAM" id="SignalP"/>
    </source>
</evidence>
<evidence type="ECO:0000259" key="2">
    <source>
        <dbReference type="Pfam" id="PF13372"/>
    </source>
</evidence>
<keyword evidence="4" id="KW-1185">Reference proteome</keyword>
<feature type="signal peptide" evidence="1">
    <location>
        <begin position="1"/>
        <end position="23"/>
    </location>
</feature>
<dbReference type="InterPro" id="IPR023614">
    <property type="entry name" value="Porin_dom_sf"/>
</dbReference>
<dbReference type="InterPro" id="IPR025388">
    <property type="entry name" value="Alginate_export_dom"/>
</dbReference>
<name>A0A154QNC5_9GAMM</name>
<accession>A0A154QNC5</accession>
<dbReference type="STRING" id="416169.RHOFW104T7_03865"/>
<dbReference type="Proteomes" id="UP000076131">
    <property type="component" value="Unassembled WGS sequence"/>
</dbReference>
<dbReference type="Pfam" id="PF13372">
    <property type="entry name" value="Alginate_exp"/>
    <property type="match status" value="1"/>
</dbReference>
<dbReference type="eggNOG" id="ENOG502Z7YP">
    <property type="taxonomic scope" value="Bacteria"/>
</dbReference>
<proteinExistence type="predicted"/>
<dbReference type="EMBL" id="LVJS01000003">
    <property type="protein sequence ID" value="KZC25338.1"/>
    <property type="molecule type" value="Genomic_DNA"/>
</dbReference>
<feature type="domain" description="Alginate export" evidence="2">
    <location>
        <begin position="45"/>
        <end position="261"/>
    </location>
</feature>
<evidence type="ECO:0000313" key="4">
    <source>
        <dbReference type="Proteomes" id="UP000076131"/>
    </source>
</evidence>
<feature type="chain" id="PRO_5007600266" description="Alginate export domain-containing protein" evidence="1">
    <location>
        <begin position="24"/>
        <end position="419"/>
    </location>
</feature>
<dbReference type="Gene3D" id="2.40.160.10">
    <property type="entry name" value="Porin"/>
    <property type="match status" value="1"/>
</dbReference>
<sequence length="419" mass="46543">MNHARNHLSAACLLTILIAPAWAAGVTGNASGPTTSAGPSWQLEWDARLRHEQVDDDAFARDARADTLRLRLGLHGEFGRGWSGLVEGAGVASAGNHYNSGANGRTSYPAVTDPRGSEFNQYWLRWQGDRFGATAGRQRLLLDNQRWVGNVGWRQHEQTFDAVELRWQPLAALTVRYDWLDRVHRVAGRDALNPLARERKLNTHLLNLAWTRDAQQWTGYAYLHEDRDVASASSATYGVRWSGNALHQGNGLGWTLEGARQYDYGNNPQRFAHSYWLLEPSWTQSGITAKLGWEHLGGNGRHALQTPLATLHAFNGWDDQFGVTPAGGLEDRYVGVNGNFGRHGAASKLGWAVAYHDYRADRGGRYGSEWNASLTFPLARGLSGLLKVADYRADGFGRDSAKFWLQLEWRGQQTLAGAR</sequence>
<dbReference type="RefSeq" id="WP_063107498.1">
    <property type="nucleotide sequence ID" value="NZ_LVJS01000003.1"/>
</dbReference>
<evidence type="ECO:0000313" key="3">
    <source>
        <dbReference type="EMBL" id="KZC25338.1"/>
    </source>
</evidence>
<protein>
    <recommendedName>
        <fullName evidence="2">Alginate export domain-containing protein</fullName>
    </recommendedName>
</protein>
<comment type="caution">
    <text evidence="3">The sequence shown here is derived from an EMBL/GenBank/DDBJ whole genome shotgun (WGS) entry which is preliminary data.</text>
</comment>
<gene>
    <name evidence="3" type="ORF">RHOFW104T7_03865</name>
</gene>
<organism evidence="3 4">
    <name type="scientific">Rhodanobacter thiooxydans</name>
    <dbReference type="NCBI Taxonomy" id="416169"/>
    <lineage>
        <taxon>Bacteria</taxon>
        <taxon>Pseudomonadati</taxon>
        <taxon>Pseudomonadota</taxon>
        <taxon>Gammaproteobacteria</taxon>
        <taxon>Lysobacterales</taxon>
        <taxon>Rhodanobacteraceae</taxon>
        <taxon>Rhodanobacter</taxon>
    </lineage>
</organism>